<protein>
    <submittedName>
        <fullName evidence="1">Uncharacterized protein</fullName>
    </submittedName>
</protein>
<dbReference type="Proteomes" id="UP001227268">
    <property type="component" value="Unassembled WGS sequence"/>
</dbReference>
<accession>A0ACC2VFT2</accession>
<evidence type="ECO:0000313" key="2">
    <source>
        <dbReference type="Proteomes" id="UP001227268"/>
    </source>
</evidence>
<dbReference type="EMBL" id="JASBWT010000015">
    <property type="protein sequence ID" value="KAJ9098259.1"/>
    <property type="molecule type" value="Genomic_DNA"/>
</dbReference>
<evidence type="ECO:0000313" key="1">
    <source>
        <dbReference type="EMBL" id="KAJ9098259.1"/>
    </source>
</evidence>
<name>A0ACC2VFT2_9TREE</name>
<comment type="caution">
    <text evidence="1">The sequence shown here is derived from an EMBL/GenBank/DDBJ whole genome shotgun (WGS) entry which is preliminary data.</text>
</comment>
<gene>
    <name evidence="1" type="ORF">QFC21_004588</name>
</gene>
<proteinExistence type="predicted"/>
<sequence>MMQVPPRSVLPPSPAEEDDEDAFDYDQYSRTDNEDDNSEVDHMYSAQSSPFNPADGVNNPSILAAATPTHQQPFNIFDSPTPARFGEPELSFVTTSTAESTRTGSNSGGSARNSDYIYGNVAGLVGQDGVRIRPGGGGGGSSAGGPSPVDMLNDDKEATLAWEALGRNRQRSESEKVRPSVSVSRGGSGTSTPSGSHELPPAPTMGISRSGSSSPRETTGRYPSTVTTSRPPLTLRTSSYNKPSSSEDVSSPLSRQVSQLRTTDPSRPRSGTLSSITSNSSASSSRPEYEANAAQSDTSRRNSLHRSVLDRNSQQQFAELNALIPRSATTQTVDPDKWLESDYETDAENALSPTTGFSMASALAAASSSTSRANKRSNSSTRYNYPGTDWNQRYYGETSFQSETEMEGNAVGLVDDGKSRVIDADRVKSWGGVTRLTERLENESRGQFDGGVIEEFDGATHLLLSRVGLGEQVIDLLSVLLPVVASTLVVLDVSSNLMLDLPPLLARCHALEELNISENPLVSLPCWMGELTNLRMLIADGCGLKSLPGDMVKARLLHTVCVRRNRMINLSSWLSQLQKLEMLLVDDNPFAGYWQQMIDSILIKTSNDIPPVPPLPPQFLRRTSDGVPLSSPTSALSPASEFPYSSSNNHSLSSVNSPRSLSSTLSQSSYPLDSSRQASQVTLSPNITHTSSPSSSGFFGAYSVRDSPRSGMTSPALAQMSVEPDAGRAINHRSANDASRPTRQEVSVPSRKPSKALKRMRSAGALIGLSSMVEESYGAAGSTPYQGTMETLISQPTRRQYSSFGRQGNKQATAISTYDGDLSSDDDAEPHQRRTIITIAPPTASASATAVASTSGAARNKTGKWGFLKKMSISKMRGTTSNSSSRPGLPAHTVSDSAKLHKRMPTRSDISKGPQSAMTLPTMRGTHHGATGVSEFGVTEHGRGAARDSRLAVSSATAPVQSNTRSKRRSFLPILDAPPSLNIPIPSVAPFDTTLAAFAVSPAQARRALPADVDSATSHPSSPDMRMADSSTRSRNYEIGLKSIMSYLRDLYDLSLPIPVISTGAEVIHSDASGASGSVSATSDPRSSSPAMVNGRGLPSIGRRSRRPTMNAEIAEDGDAISGSQSPLSMTDESIAKLQSLSISRPDSVAREAAEEPVHQKKYKDDPVVRSGVVKHIIDTERSYVQGLRDLVDIYVGPAASPVKGSAETVVAQTERKIVFGGIEGILQFHEVSFLPTLESAAKELLRNGDDPTGERSKRIARQIGEAFNTYHPFLRQYSTYINNFDFALSRLGSWTSISEKLGLISPSASTSGTAIAAATLGAGLGLSAVAGGNQDNAGNGSNLTPAQKKRIKQFMKLDDLARSTPPAVDIQLDPIEEALQEMIALASTMNEEKRDAESRQRLVNWQSRIRGRFASPLVQAHRRLLLDGTLMLTRIVKRSSTFVEVSSSLVDDNGNNENTITNAKTIVQIEALSPEVPNRQLIAIVTSDLMILCKDPAMGKDPNSQLDLYAVLKMQTKRKPAVLLQGNGIRLVDNKAIFYLTAPSTQDAANWVRIINNEFDPLR</sequence>
<organism evidence="1 2">
    <name type="scientific">Naganishia friedmannii</name>
    <dbReference type="NCBI Taxonomy" id="89922"/>
    <lineage>
        <taxon>Eukaryota</taxon>
        <taxon>Fungi</taxon>
        <taxon>Dikarya</taxon>
        <taxon>Basidiomycota</taxon>
        <taxon>Agaricomycotina</taxon>
        <taxon>Tremellomycetes</taxon>
        <taxon>Filobasidiales</taxon>
        <taxon>Filobasidiaceae</taxon>
        <taxon>Naganishia</taxon>
    </lineage>
</organism>
<reference evidence="1" key="1">
    <citation type="submission" date="2023-04" db="EMBL/GenBank/DDBJ databases">
        <title>Draft Genome sequencing of Naganishia species isolated from polar environments using Oxford Nanopore Technology.</title>
        <authorList>
            <person name="Leo P."/>
            <person name="Venkateswaran K."/>
        </authorList>
    </citation>
    <scope>NUCLEOTIDE SEQUENCE</scope>
    <source>
        <strain evidence="1">MNA-CCFEE 5423</strain>
    </source>
</reference>
<keyword evidence="2" id="KW-1185">Reference proteome</keyword>